<reference evidence="1 2" key="1">
    <citation type="submission" date="2022-03" db="EMBL/GenBank/DDBJ databases">
        <title>Complete genome sequence of Enterococcus innesii DB-1.</title>
        <authorList>
            <person name="Fukuda D."/>
            <person name="Nolasco-Hipolito C."/>
        </authorList>
    </citation>
    <scope>NUCLEOTIDE SEQUENCE [LARGE SCALE GENOMIC DNA]</scope>
    <source>
        <strain evidence="1 2">DB-1</strain>
    </source>
</reference>
<dbReference type="EMBL" id="AP025635">
    <property type="protein sequence ID" value="BDG67858.1"/>
    <property type="molecule type" value="Genomic_DNA"/>
</dbReference>
<evidence type="ECO:0000313" key="1">
    <source>
        <dbReference type="EMBL" id="BDG67858.1"/>
    </source>
</evidence>
<organism evidence="1 2">
    <name type="scientific">Enterococcus innesii</name>
    <dbReference type="NCBI Taxonomy" id="2839759"/>
    <lineage>
        <taxon>Bacteria</taxon>
        <taxon>Bacillati</taxon>
        <taxon>Bacillota</taxon>
        <taxon>Bacilli</taxon>
        <taxon>Lactobacillales</taxon>
        <taxon>Enterococcaceae</taxon>
        <taxon>Enterococcus</taxon>
    </lineage>
</organism>
<accession>A0ABM7XS44</accession>
<protein>
    <submittedName>
        <fullName evidence="1">Uncharacterized protein</fullName>
    </submittedName>
</protein>
<name>A0ABM7XS44_9ENTE</name>
<keyword evidence="2" id="KW-1185">Reference proteome</keyword>
<gene>
    <name evidence="1" type="ORF">ENLAB_14220</name>
</gene>
<dbReference type="Proteomes" id="UP000831692">
    <property type="component" value="Chromosome"/>
</dbReference>
<dbReference type="GeneID" id="83457403"/>
<proteinExistence type="predicted"/>
<sequence length="182" mass="21054">MTDCMKEEDAKDIGENISIVTPEIIISSPSKIEDVKINFTKSSMNNQLKFETKSPLGHRVVLKESTWTQHVIKDHPDRFFYEIESNFSQIVGVLSEPTIIADDKDFSPENVRLNYLGNVLINNNGKLTLKDVKIVTEVTTDFKVDFKNPSTWTYQEMVTCIVQTKNKEDFSDRRLHYVRNYV</sequence>
<evidence type="ECO:0000313" key="2">
    <source>
        <dbReference type="Proteomes" id="UP000831692"/>
    </source>
</evidence>
<dbReference type="RefSeq" id="WP_118215255.1">
    <property type="nucleotide sequence ID" value="NZ_AP025635.1"/>
</dbReference>